<dbReference type="GO" id="GO:0004746">
    <property type="term" value="F:riboflavin synthase activity"/>
    <property type="evidence" value="ECO:0007669"/>
    <property type="project" value="UniProtKB-UniRule"/>
</dbReference>
<evidence type="ECO:0000256" key="5">
    <source>
        <dbReference type="ARBA" id="ARBA00013950"/>
    </source>
</evidence>
<accession>A0A291QTZ5</accession>
<dbReference type="InterPro" id="IPR001783">
    <property type="entry name" value="Lumazine-bd"/>
</dbReference>
<feature type="repeat" description="Lumazine-binding" evidence="10">
    <location>
        <begin position="1"/>
        <end position="95"/>
    </location>
</feature>
<dbReference type="Proteomes" id="UP000220133">
    <property type="component" value="Chromosome"/>
</dbReference>
<dbReference type="PROSITE" id="PS51177">
    <property type="entry name" value="LUMAZINE_BIND"/>
    <property type="match status" value="2"/>
</dbReference>
<keyword evidence="6" id="KW-0686">Riboflavin biosynthesis</keyword>
<organism evidence="12 13">
    <name type="scientific">Chitinophaga caeni</name>
    <dbReference type="NCBI Taxonomy" id="2029983"/>
    <lineage>
        <taxon>Bacteria</taxon>
        <taxon>Pseudomonadati</taxon>
        <taxon>Bacteroidota</taxon>
        <taxon>Chitinophagia</taxon>
        <taxon>Chitinophagales</taxon>
        <taxon>Chitinophagaceae</taxon>
        <taxon>Chitinophaga</taxon>
    </lineage>
</organism>
<keyword evidence="8" id="KW-0677">Repeat</keyword>
<dbReference type="SUPFAM" id="SSF63380">
    <property type="entry name" value="Riboflavin synthase domain-like"/>
    <property type="match status" value="2"/>
</dbReference>
<feature type="repeat" description="Lumazine-binding" evidence="10">
    <location>
        <begin position="96"/>
        <end position="192"/>
    </location>
</feature>
<keyword evidence="13" id="KW-1185">Reference proteome</keyword>
<dbReference type="PANTHER" id="PTHR21098:SF12">
    <property type="entry name" value="RIBOFLAVIN SYNTHASE"/>
    <property type="match status" value="1"/>
</dbReference>
<gene>
    <name evidence="12" type="ORF">COR50_10115</name>
</gene>
<dbReference type="PIRSF" id="PIRSF000498">
    <property type="entry name" value="Riboflavin_syn_A"/>
    <property type="match status" value="1"/>
</dbReference>
<evidence type="ECO:0000256" key="8">
    <source>
        <dbReference type="ARBA" id="ARBA00022737"/>
    </source>
</evidence>
<evidence type="ECO:0000256" key="2">
    <source>
        <dbReference type="ARBA" id="ARBA00002803"/>
    </source>
</evidence>
<dbReference type="InterPro" id="IPR023366">
    <property type="entry name" value="ATP_synth_asu-like_sf"/>
</dbReference>
<dbReference type="NCBIfam" id="NF006767">
    <property type="entry name" value="PRK09289.1"/>
    <property type="match status" value="1"/>
</dbReference>
<dbReference type="Pfam" id="PF00677">
    <property type="entry name" value="Lum_binding"/>
    <property type="match status" value="2"/>
</dbReference>
<feature type="domain" description="Lumazine-binding" evidence="11">
    <location>
        <begin position="1"/>
        <end position="95"/>
    </location>
</feature>
<dbReference type="FunFam" id="2.40.30.20:FF:000004">
    <property type="entry name" value="Riboflavin synthase, alpha subunit"/>
    <property type="match status" value="1"/>
</dbReference>
<comment type="function">
    <text evidence="2">Catalyzes the dismutation of two molecules of 6,7-dimethyl-8-ribityllumazine, resulting in the formation of riboflavin and 5-amino-6-(D-ribitylamino)uracil.</text>
</comment>
<sequence>MFTGIIETMGRIKAIRKEGTNLVFSLETSISNELKVDQSLAHNGVCLTVSSLNDQGYEVVAVDETLQKTNLKTLAINDLVNLERAMLPSSRLDGHMVQGHVDGVGKCLSVASQDGSWLFRIQYPSQFAGLIVEKGSICLNGISLTVFDITNAEFTVAIIPYTYEHTNMHQLQAGNPVNLEFDILGKYVARQMAAHLQFSDHLVEP</sequence>
<name>A0A291QTZ5_9BACT</name>
<dbReference type="EC" id="2.5.1.9" evidence="4 9"/>
<evidence type="ECO:0000256" key="9">
    <source>
        <dbReference type="NCBIfam" id="TIGR00187"/>
    </source>
</evidence>
<dbReference type="InterPro" id="IPR017938">
    <property type="entry name" value="Riboflavin_synthase-like_b-brl"/>
</dbReference>
<dbReference type="OrthoDB" id="9788537at2"/>
<feature type="domain" description="Lumazine-binding" evidence="11">
    <location>
        <begin position="96"/>
        <end position="192"/>
    </location>
</feature>
<evidence type="ECO:0000256" key="3">
    <source>
        <dbReference type="ARBA" id="ARBA00004887"/>
    </source>
</evidence>
<reference evidence="12 13" key="1">
    <citation type="submission" date="2017-10" db="EMBL/GenBank/DDBJ databases">
        <title>Paenichitinophaga pekingensis gen. nov., sp. nov., isolated from activated sludge.</title>
        <authorList>
            <person name="Jin D."/>
            <person name="Kong X."/>
            <person name="Deng Y."/>
            <person name="Bai Z."/>
        </authorList>
    </citation>
    <scope>NUCLEOTIDE SEQUENCE [LARGE SCALE GENOMIC DNA]</scope>
    <source>
        <strain evidence="12 13">13</strain>
    </source>
</reference>
<dbReference type="AlphaFoldDB" id="A0A291QTZ5"/>
<dbReference type="PANTHER" id="PTHR21098">
    <property type="entry name" value="RIBOFLAVIN SYNTHASE ALPHA CHAIN"/>
    <property type="match status" value="1"/>
</dbReference>
<evidence type="ECO:0000256" key="4">
    <source>
        <dbReference type="ARBA" id="ARBA00012827"/>
    </source>
</evidence>
<evidence type="ECO:0000256" key="7">
    <source>
        <dbReference type="ARBA" id="ARBA00022679"/>
    </source>
</evidence>
<comment type="catalytic activity">
    <reaction evidence="1">
        <text>2 6,7-dimethyl-8-(1-D-ribityl)lumazine + H(+) = 5-amino-6-(D-ribitylamino)uracil + riboflavin</text>
        <dbReference type="Rhea" id="RHEA:20772"/>
        <dbReference type="ChEBI" id="CHEBI:15378"/>
        <dbReference type="ChEBI" id="CHEBI:15934"/>
        <dbReference type="ChEBI" id="CHEBI:57986"/>
        <dbReference type="ChEBI" id="CHEBI:58201"/>
        <dbReference type="EC" id="2.5.1.9"/>
    </reaction>
</comment>
<evidence type="ECO:0000256" key="1">
    <source>
        <dbReference type="ARBA" id="ARBA00000968"/>
    </source>
</evidence>
<proteinExistence type="predicted"/>
<evidence type="ECO:0000259" key="11">
    <source>
        <dbReference type="PROSITE" id="PS51177"/>
    </source>
</evidence>
<dbReference type="RefSeq" id="WP_098193876.1">
    <property type="nucleotide sequence ID" value="NZ_CP023777.1"/>
</dbReference>
<dbReference type="CDD" id="cd00402">
    <property type="entry name" value="Riboflavin_synthase_like"/>
    <property type="match status" value="1"/>
</dbReference>
<keyword evidence="7" id="KW-0808">Transferase</keyword>
<dbReference type="InterPro" id="IPR026017">
    <property type="entry name" value="Lumazine-bd_dom"/>
</dbReference>
<dbReference type="NCBIfam" id="TIGR00187">
    <property type="entry name" value="ribE"/>
    <property type="match status" value="1"/>
</dbReference>
<protein>
    <recommendedName>
        <fullName evidence="5 9">Riboflavin synthase</fullName>
        <ecNumber evidence="4 9">2.5.1.9</ecNumber>
    </recommendedName>
</protein>
<dbReference type="EMBL" id="CP023777">
    <property type="protein sequence ID" value="ATL47499.1"/>
    <property type="molecule type" value="Genomic_DNA"/>
</dbReference>
<evidence type="ECO:0000313" key="12">
    <source>
        <dbReference type="EMBL" id="ATL47499.1"/>
    </source>
</evidence>
<comment type="pathway">
    <text evidence="3">Cofactor biosynthesis; riboflavin biosynthesis; riboflavin from 2-hydroxy-3-oxobutyl phosphate and 5-amino-6-(D-ribitylamino)uracil: step 2/2.</text>
</comment>
<dbReference type="KEGG" id="cbae:COR50_10115"/>
<dbReference type="Gene3D" id="2.40.30.20">
    <property type="match status" value="2"/>
</dbReference>
<evidence type="ECO:0000256" key="10">
    <source>
        <dbReference type="PROSITE-ProRule" id="PRU00524"/>
    </source>
</evidence>
<evidence type="ECO:0000313" key="13">
    <source>
        <dbReference type="Proteomes" id="UP000220133"/>
    </source>
</evidence>
<dbReference type="GO" id="GO:0009231">
    <property type="term" value="P:riboflavin biosynthetic process"/>
    <property type="evidence" value="ECO:0007669"/>
    <property type="project" value="UniProtKB-KW"/>
</dbReference>
<evidence type="ECO:0000256" key="6">
    <source>
        <dbReference type="ARBA" id="ARBA00022619"/>
    </source>
</evidence>